<dbReference type="RefSeq" id="WP_158901260.1">
    <property type="nucleotide sequence ID" value="NZ_CP035733.1"/>
</dbReference>
<sequence length="193" mass="20950">MHERLPSIEVEETGAPLAPYDSAARTQPNEIKPQIILEFRPERATLSFTALTVIGTLVIENLGKETATDMHMRATMISASRNQVATINAFFDGSIPVEDNILGDAKAGEKIALELEISIPSQELQGYSVAERQIVVPVIVAHLSYSWSGGKDSSRLACLVGREAQPPQGKMGPLRLDLGPRSFSPLGQRPLYA</sequence>
<protein>
    <submittedName>
        <fullName evidence="2">Uncharacterized protein</fullName>
    </submittedName>
</protein>
<accession>A0A6I6L506</accession>
<reference evidence="3" key="1">
    <citation type="submission" date="2019-01" db="EMBL/GenBank/DDBJ databases">
        <title>Sphingorhabdus lacus sp.nov., isolated from an oligotrophic freshwater lake.</title>
        <authorList>
            <person name="Park M."/>
        </authorList>
    </citation>
    <scope>NUCLEOTIDE SEQUENCE [LARGE SCALE GENOMIC DNA]</scope>
    <source>
        <strain evidence="3">IMCC1753</strain>
    </source>
</reference>
<dbReference type="KEGG" id="slaa:EUU25_11930"/>
<keyword evidence="3" id="KW-1185">Reference proteome</keyword>
<dbReference type="Proteomes" id="UP000428803">
    <property type="component" value="Chromosome"/>
</dbReference>
<dbReference type="EMBL" id="CP035733">
    <property type="protein sequence ID" value="QGY81260.1"/>
    <property type="molecule type" value="Genomic_DNA"/>
</dbReference>
<dbReference type="AlphaFoldDB" id="A0A6I6L506"/>
<gene>
    <name evidence="2" type="ORF">EUU25_11930</name>
</gene>
<evidence type="ECO:0000313" key="3">
    <source>
        <dbReference type="Proteomes" id="UP000428803"/>
    </source>
</evidence>
<name>A0A6I6L506_9SPHN</name>
<evidence type="ECO:0000313" key="2">
    <source>
        <dbReference type="EMBL" id="QGY81260.1"/>
    </source>
</evidence>
<organism evidence="2 3">
    <name type="scientific">Sphingorhabdus lacus</name>
    <dbReference type="NCBI Taxonomy" id="392610"/>
    <lineage>
        <taxon>Bacteria</taxon>
        <taxon>Pseudomonadati</taxon>
        <taxon>Pseudomonadota</taxon>
        <taxon>Alphaproteobacteria</taxon>
        <taxon>Sphingomonadales</taxon>
        <taxon>Sphingomonadaceae</taxon>
        <taxon>Sphingorhabdus</taxon>
    </lineage>
</organism>
<feature type="region of interest" description="Disordered" evidence="1">
    <location>
        <begin position="1"/>
        <end position="24"/>
    </location>
</feature>
<proteinExistence type="predicted"/>
<dbReference type="OrthoDB" id="7499632at2"/>
<evidence type="ECO:0000256" key="1">
    <source>
        <dbReference type="SAM" id="MobiDB-lite"/>
    </source>
</evidence>